<sequence>MRKPSDQLSIPPLELTTDHLALIVSALLKNPESMGQSWIPARLARFQYELAQLVAEECGGTVELTEAGTVVVSPDEDAPQVWTETPQGLPGQVAFDALALSAKQALGLLSMDSDGDYSICCEGVDYLNRLAALSGACVLEFGGTIDNEVDDFPITAYEESGSESLYKDWVNEQLEAQYFSIRTEFFGETEPSAPSGEELTGSSNYHALA</sequence>
<dbReference type="RefSeq" id="WP_019364499.1">
    <property type="nucleotide sequence ID" value="NZ_UAUF01000010.1"/>
</dbReference>
<feature type="region of interest" description="Disordered" evidence="1">
    <location>
        <begin position="189"/>
        <end position="209"/>
    </location>
</feature>
<proteinExistence type="predicted"/>
<reference evidence="2 3" key="1">
    <citation type="submission" date="2018-06" db="EMBL/GenBank/DDBJ databases">
        <authorList>
            <consortium name="Pathogen Informatics"/>
            <person name="Doyle S."/>
        </authorList>
    </citation>
    <scope>NUCLEOTIDE SEQUENCE [LARGE SCALE GENOMIC DNA]</scope>
    <source>
        <strain evidence="2 3">NCTC11842</strain>
    </source>
</reference>
<evidence type="ECO:0000313" key="2">
    <source>
        <dbReference type="EMBL" id="SPZ04857.1"/>
    </source>
</evidence>
<gene>
    <name evidence="2" type="ORF">NCTC11842_01377</name>
</gene>
<dbReference type="Proteomes" id="UP000250443">
    <property type="component" value="Unassembled WGS sequence"/>
</dbReference>
<dbReference type="EMBL" id="UAUF01000010">
    <property type="protein sequence ID" value="SPZ04857.1"/>
    <property type="molecule type" value="Genomic_DNA"/>
</dbReference>
<evidence type="ECO:0000313" key="3">
    <source>
        <dbReference type="Proteomes" id="UP000250443"/>
    </source>
</evidence>
<name>A0A2X2C9Q5_PSELU</name>
<accession>A0A2X2C9Q5</accession>
<organism evidence="2 3">
    <name type="scientific">Pseudomonas luteola</name>
    <dbReference type="NCBI Taxonomy" id="47886"/>
    <lineage>
        <taxon>Bacteria</taxon>
        <taxon>Pseudomonadati</taxon>
        <taxon>Pseudomonadota</taxon>
        <taxon>Gammaproteobacteria</taxon>
        <taxon>Pseudomonadales</taxon>
        <taxon>Pseudomonadaceae</taxon>
        <taxon>Pseudomonas</taxon>
    </lineage>
</organism>
<evidence type="ECO:0000256" key="1">
    <source>
        <dbReference type="SAM" id="MobiDB-lite"/>
    </source>
</evidence>
<feature type="compositionally biased region" description="Polar residues" evidence="1">
    <location>
        <begin position="200"/>
        <end position="209"/>
    </location>
</feature>
<protein>
    <submittedName>
        <fullName evidence="2">Uncharacterized protein</fullName>
    </submittedName>
</protein>
<dbReference type="AlphaFoldDB" id="A0A2X2C9Q5"/>